<dbReference type="CDD" id="cd17920">
    <property type="entry name" value="DEXHc_RecQ"/>
    <property type="match status" value="1"/>
</dbReference>
<evidence type="ECO:0000259" key="8">
    <source>
        <dbReference type="PROSITE" id="PS51192"/>
    </source>
</evidence>
<dbReference type="EC" id="5.6.2.4" evidence="7"/>
<dbReference type="SMART" id="SM00490">
    <property type="entry name" value="HELICc"/>
    <property type="match status" value="1"/>
</dbReference>
<keyword evidence="10" id="KW-0378">Hydrolase</keyword>
<keyword evidence="3" id="KW-0067">ATP-binding</keyword>
<evidence type="ECO:0000256" key="2">
    <source>
        <dbReference type="ARBA" id="ARBA00022741"/>
    </source>
</evidence>
<dbReference type="AlphaFoldDB" id="A0A420VFY3"/>
<dbReference type="EMBL" id="AZRV01000015">
    <property type="protein sequence ID" value="RKO62531.1"/>
    <property type="molecule type" value="Genomic_DNA"/>
</dbReference>
<dbReference type="InterPro" id="IPR011545">
    <property type="entry name" value="DEAD/DEAH_box_helicase_dom"/>
</dbReference>
<dbReference type="InterPro" id="IPR027417">
    <property type="entry name" value="P-loop_NTPase"/>
</dbReference>
<evidence type="ECO:0000256" key="7">
    <source>
        <dbReference type="ARBA" id="ARBA00034808"/>
    </source>
</evidence>
<dbReference type="GO" id="GO:0005524">
    <property type="term" value="F:ATP binding"/>
    <property type="evidence" value="ECO:0007669"/>
    <property type="project" value="UniProtKB-KW"/>
</dbReference>
<dbReference type="GO" id="GO:0009378">
    <property type="term" value="F:four-way junction helicase activity"/>
    <property type="evidence" value="ECO:0007669"/>
    <property type="project" value="TreeGrafter"/>
</dbReference>
<keyword evidence="11" id="KW-1185">Reference proteome</keyword>
<keyword evidence="10" id="KW-0347">Helicase</keyword>
<dbReference type="RefSeq" id="WP_120667922.1">
    <property type="nucleotide sequence ID" value="NZ_AZRV01000015.1"/>
</dbReference>
<dbReference type="GO" id="GO:0006281">
    <property type="term" value="P:DNA repair"/>
    <property type="evidence" value="ECO:0007669"/>
    <property type="project" value="TreeGrafter"/>
</dbReference>
<keyword evidence="4" id="KW-0238">DNA-binding</keyword>
<dbReference type="PROSITE" id="PS51192">
    <property type="entry name" value="HELICASE_ATP_BIND_1"/>
    <property type="match status" value="1"/>
</dbReference>
<dbReference type="InterPro" id="IPR014001">
    <property type="entry name" value="Helicase_ATP-bd"/>
</dbReference>
<evidence type="ECO:0000313" key="11">
    <source>
        <dbReference type="Proteomes" id="UP000286235"/>
    </source>
</evidence>
<evidence type="ECO:0000256" key="6">
    <source>
        <dbReference type="ARBA" id="ARBA00034617"/>
    </source>
</evidence>
<evidence type="ECO:0000256" key="4">
    <source>
        <dbReference type="ARBA" id="ARBA00023125"/>
    </source>
</evidence>
<dbReference type="PROSITE" id="PS51194">
    <property type="entry name" value="HELICASE_CTER"/>
    <property type="match status" value="1"/>
</dbReference>
<proteinExistence type="inferred from homology"/>
<dbReference type="Proteomes" id="UP000286235">
    <property type="component" value="Unassembled WGS sequence"/>
</dbReference>
<evidence type="ECO:0000256" key="5">
    <source>
        <dbReference type="ARBA" id="ARBA00023235"/>
    </source>
</evidence>
<dbReference type="GO" id="GO:0016787">
    <property type="term" value="F:hydrolase activity"/>
    <property type="evidence" value="ECO:0007669"/>
    <property type="project" value="UniProtKB-KW"/>
</dbReference>
<dbReference type="GO" id="GO:0043590">
    <property type="term" value="C:bacterial nucleoid"/>
    <property type="evidence" value="ECO:0007669"/>
    <property type="project" value="TreeGrafter"/>
</dbReference>
<dbReference type="Pfam" id="PF00270">
    <property type="entry name" value="DEAD"/>
    <property type="match status" value="1"/>
</dbReference>
<organism evidence="10 11">
    <name type="scientific">Caldibacillus debilis GB1</name>
    <dbReference type="NCBI Taxonomy" id="1339248"/>
    <lineage>
        <taxon>Bacteria</taxon>
        <taxon>Bacillati</taxon>
        <taxon>Bacillota</taxon>
        <taxon>Bacilli</taxon>
        <taxon>Bacillales</taxon>
        <taxon>Bacillaceae</taxon>
        <taxon>Caldibacillus</taxon>
    </lineage>
</organism>
<feature type="domain" description="Helicase C-terminal" evidence="9">
    <location>
        <begin position="533"/>
        <end position="685"/>
    </location>
</feature>
<dbReference type="GO" id="GO:0005737">
    <property type="term" value="C:cytoplasm"/>
    <property type="evidence" value="ECO:0007669"/>
    <property type="project" value="TreeGrafter"/>
</dbReference>
<comment type="similarity">
    <text evidence="1">Belongs to the helicase family. RecQ subfamily.</text>
</comment>
<dbReference type="GO" id="GO:0043138">
    <property type="term" value="F:3'-5' DNA helicase activity"/>
    <property type="evidence" value="ECO:0007669"/>
    <property type="project" value="UniProtKB-EC"/>
</dbReference>
<sequence length="1083" mass="128172">MFLNTVSHSLNTLFNKNHFSKKTLIVLKGFPKKSLQNLSIPKLFADSFEWLLDLEEKKSELMIAAVQKLNEPNLAYWCTFEELVAVSRNALENLYDIKIYRNNLFNNFYPLNYHIPDIDTVYEKYFDNLEDQLLIPEEIRLITKYYGNMIRLSNGSFYISFTNKEEDEIPVFEQKPLSFPFPEIEETDHLIDLSEDETPFLEMLDSFHSFNTVPDKIVLGWRGDLDQFSHQYLERLEALSNLFPKISIFRKKQIVEDTTIKREEEYKKILRTYWGYSDFRQLKMYKNVDDPVNPKETILISQAQIIHDLVEQAERAMHDQPFRDIFVTSSTGAGKSLMFQIPAVYLAEKYKLLTIVISPLIGLMKDQVYSLQSKDITFSATINSEISPVEKMNIINKIQNGDISILYISPETLLSRSDISMLIGERKVGLFIIDEAHIVTTWGKSFRADYWYLGNYLQKLRRSMKFPVATFTATAIYGGIEDMFGETKDSLYMVNPINYFGYVKRDDLKLHLHRIDREISQEKEYLSTKFFLLHERMIRAYKKEKKTLIYFPFVSLIRDFYMYLEREAEPELLKNVVTYYGTMKKEEKEDNFLKFKNGDCLFMLATKAFGMGIDISNIENVIHYAPTGNVCDYIQEIGRAARDEHLIGNAYFDFSKKDFKYVNMLHGISTIKKRQLIQVMEKILSIYKKEKNKKYARNLLISSEDFHYIFSRNQHSDFDKDELDNKLKTALLIIEKDFINKLGYSPIVARPRSIFSIEYVKVKRDSEQEFVKTFKDYAKKIHALDEDYFGGVYQIDMRRLWENHYKELSFPQFKYYFHQKDQRLQLNCLDILESVFVIDIDLYQKNESTFLREVRTISEQLSNILGRFIRSEEYFYISDLAREVQRMYGKSKYQADSLANQILQSIIRFQDALRKTRTQRVHIITEKESGAEQKYKLTVRSDDFFRFLITHMEKLLYQSIKMSNGKYKLFLTKGNTLEVEKTFIVLGLLESMEKLLYEVKGGDNPEIFIRVNSQLQIERVIHNPEKYENMILKNVYQRHLISVAMLTYLFENEVPTEQFWEYIEDYFLGIIPDEVYEKVANIK</sequence>
<dbReference type="SMART" id="SM00487">
    <property type="entry name" value="DEXDc"/>
    <property type="match status" value="1"/>
</dbReference>
<keyword evidence="5" id="KW-0413">Isomerase</keyword>
<comment type="catalytic activity">
    <reaction evidence="6">
        <text>Couples ATP hydrolysis with the unwinding of duplex DNA by translocating in the 3'-5' direction.</text>
        <dbReference type="EC" id="5.6.2.4"/>
    </reaction>
</comment>
<evidence type="ECO:0000256" key="1">
    <source>
        <dbReference type="ARBA" id="ARBA00005446"/>
    </source>
</evidence>
<dbReference type="Gene3D" id="3.40.50.300">
    <property type="entry name" value="P-loop containing nucleotide triphosphate hydrolases"/>
    <property type="match status" value="2"/>
</dbReference>
<comment type="caution">
    <text evidence="10">The sequence shown here is derived from an EMBL/GenBank/DDBJ whole genome shotgun (WGS) entry which is preliminary data.</text>
</comment>
<dbReference type="InterPro" id="IPR001650">
    <property type="entry name" value="Helicase_C-like"/>
</dbReference>
<protein>
    <recommendedName>
        <fullName evidence="7">DNA 3'-5' helicase</fullName>
        <ecNumber evidence="7">5.6.2.4</ecNumber>
    </recommendedName>
</protein>
<reference evidence="10 11" key="1">
    <citation type="submission" date="2013-12" db="EMBL/GenBank/DDBJ databases">
        <title>Genome and proteome characterization of Caldibacillus debilis GB1 derived from a cellulolytic aero-tolerant co-culture.</title>
        <authorList>
            <person name="Wushke S.T."/>
            <person name="Zhang X."/>
            <person name="Fristensky B."/>
            <person name="Wilkins J.A."/>
            <person name="Levin D.B."/>
            <person name="Sparling R."/>
        </authorList>
    </citation>
    <scope>NUCLEOTIDE SEQUENCE [LARGE SCALE GENOMIC DNA]</scope>
    <source>
        <strain evidence="10 11">GB1</strain>
    </source>
</reference>
<dbReference type="PANTHER" id="PTHR13710:SF105">
    <property type="entry name" value="ATP-DEPENDENT DNA HELICASE Q1"/>
    <property type="match status" value="1"/>
</dbReference>
<gene>
    <name evidence="10" type="ORF">Cdeb_03234</name>
</gene>
<evidence type="ECO:0000256" key="3">
    <source>
        <dbReference type="ARBA" id="ARBA00022840"/>
    </source>
</evidence>
<evidence type="ECO:0000313" key="10">
    <source>
        <dbReference type="EMBL" id="RKO62531.1"/>
    </source>
</evidence>
<dbReference type="Pfam" id="PF00271">
    <property type="entry name" value="Helicase_C"/>
    <property type="match status" value="1"/>
</dbReference>
<dbReference type="GO" id="GO:0003677">
    <property type="term" value="F:DNA binding"/>
    <property type="evidence" value="ECO:0007669"/>
    <property type="project" value="UniProtKB-KW"/>
</dbReference>
<feature type="domain" description="Helicase ATP-binding" evidence="8">
    <location>
        <begin position="316"/>
        <end position="493"/>
    </location>
</feature>
<accession>A0A420VFY3</accession>
<dbReference type="PANTHER" id="PTHR13710">
    <property type="entry name" value="DNA HELICASE RECQ FAMILY MEMBER"/>
    <property type="match status" value="1"/>
</dbReference>
<keyword evidence="2" id="KW-0547">Nucleotide-binding</keyword>
<dbReference type="GO" id="GO:0030894">
    <property type="term" value="C:replisome"/>
    <property type="evidence" value="ECO:0007669"/>
    <property type="project" value="TreeGrafter"/>
</dbReference>
<dbReference type="SUPFAM" id="SSF52540">
    <property type="entry name" value="P-loop containing nucleoside triphosphate hydrolases"/>
    <property type="match status" value="1"/>
</dbReference>
<name>A0A420VFY3_9BACI</name>
<dbReference type="GO" id="GO:0006310">
    <property type="term" value="P:DNA recombination"/>
    <property type="evidence" value="ECO:0007669"/>
    <property type="project" value="TreeGrafter"/>
</dbReference>
<evidence type="ECO:0000259" key="9">
    <source>
        <dbReference type="PROSITE" id="PS51194"/>
    </source>
</evidence>